<dbReference type="PANTHER" id="PTHR12547:SF18">
    <property type="entry name" value="PROTEIN TIS11"/>
    <property type="match status" value="1"/>
</dbReference>
<evidence type="ECO:0000259" key="6">
    <source>
        <dbReference type="PROSITE" id="PS50103"/>
    </source>
</evidence>
<evidence type="ECO:0000313" key="7">
    <source>
        <dbReference type="EMBL" id="OQR74824.1"/>
    </source>
</evidence>
<dbReference type="Pfam" id="PF00642">
    <property type="entry name" value="zf-CCCH"/>
    <property type="match status" value="2"/>
</dbReference>
<keyword evidence="3 5" id="KW-0863">Zinc-finger</keyword>
<keyword evidence="2" id="KW-0677">Repeat</keyword>
<keyword evidence="1 5" id="KW-0479">Metal-binding</keyword>
<dbReference type="InterPro" id="IPR045877">
    <property type="entry name" value="ZFP36-like"/>
</dbReference>
<dbReference type="InterPro" id="IPR000571">
    <property type="entry name" value="Znf_CCCH"/>
</dbReference>
<dbReference type="FunFam" id="4.10.1000.10:FF:000003">
    <property type="entry name" value="Zinc finger CCCH domain-containing protein"/>
    <property type="match status" value="1"/>
</dbReference>
<evidence type="ECO:0000256" key="1">
    <source>
        <dbReference type="ARBA" id="ARBA00022723"/>
    </source>
</evidence>
<evidence type="ECO:0000313" key="8">
    <source>
        <dbReference type="Proteomes" id="UP000192247"/>
    </source>
</evidence>
<feature type="zinc finger region" description="C3H1-type" evidence="5">
    <location>
        <begin position="28"/>
        <end position="56"/>
    </location>
</feature>
<evidence type="ECO:0000256" key="2">
    <source>
        <dbReference type="ARBA" id="ARBA00022737"/>
    </source>
</evidence>
<dbReference type="InterPro" id="IPR036855">
    <property type="entry name" value="Znf_CCCH_sf"/>
</dbReference>
<dbReference type="Proteomes" id="UP000192247">
    <property type="component" value="Unassembled WGS sequence"/>
</dbReference>
<feature type="domain" description="C3H1-type" evidence="6">
    <location>
        <begin position="66"/>
        <end position="94"/>
    </location>
</feature>
<dbReference type="Gene3D" id="4.10.1000.10">
    <property type="entry name" value="Zinc finger, CCCH-type"/>
    <property type="match status" value="2"/>
</dbReference>
<feature type="domain" description="C3H1-type" evidence="6">
    <location>
        <begin position="28"/>
        <end position="56"/>
    </location>
</feature>
<keyword evidence="8" id="KW-1185">Reference proteome</keyword>
<dbReference type="PROSITE" id="PS50103">
    <property type="entry name" value="ZF_C3H1"/>
    <property type="match status" value="2"/>
</dbReference>
<dbReference type="InParanoid" id="A0A1V9XMT6"/>
<protein>
    <submittedName>
        <fullName evidence="7">Putative zinc finger CCCH domain-containing protein 57-like</fullName>
    </submittedName>
</protein>
<evidence type="ECO:0000256" key="3">
    <source>
        <dbReference type="ARBA" id="ARBA00022771"/>
    </source>
</evidence>
<dbReference type="OrthoDB" id="410307at2759"/>
<accession>A0A1V9XMT6</accession>
<comment type="caution">
    <text evidence="7">The sequence shown here is derived from an EMBL/GenBank/DDBJ whole genome shotgun (WGS) entry which is preliminary data.</text>
</comment>
<dbReference type="SUPFAM" id="SSF90229">
    <property type="entry name" value="CCCH zinc finger"/>
    <property type="match status" value="2"/>
</dbReference>
<feature type="zinc finger region" description="C3H1-type" evidence="5">
    <location>
        <begin position="66"/>
        <end position="94"/>
    </location>
</feature>
<dbReference type="GO" id="GO:0010468">
    <property type="term" value="P:regulation of gene expression"/>
    <property type="evidence" value="ECO:0007669"/>
    <property type="project" value="UniProtKB-ARBA"/>
</dbReference>
<dbReference type="GO" id="GO:0008270">
    <property type="term" value="F:zinc ion binding"/>
    <property type="evidence" value="ECO:0007669"/>
    <property type="project" value="UniProtKB-KW"/>
</dbReference>
<dbReference type="EMBL" id="MNPL01007308">
    <property type="protein sequence ID" value="OQR74824.1"/>
    <property type="molecule type" value="Genomic_DNA"/>
</dbReference>
<dbReference type="GO" id="GO:0051252">
    <property type="term" value="P:regulation of RNA metabolic process"/>
    <property type="evidence" value="ECO:0007669"/>
    <property type="project" value="UniProtKB-ARBA"/>
</dbReference>
<dbReference type="GO" id="GO:0003729">
    <property type="term" value="F:mRNA binding"/>
    <property type="evidence" value="ECO:0007669"/>
    <property type="project" value="InterPro"/>
</dbReference>
<dbReference type="AlphaFoldDB" id="A0A1V9XMT6"/>
<evidence type="ECO:0000256" key="4">
    <source>
        <dbReference type="ARBA" id="ARBA00022833"/>
    </source>
</evidence>
<reference evidence="7 8" key="1">
    <citation type="journal article" date="2017" name="Gigascience">
        <title>Draft genome of the honey bee ectoparasitic mite, Tropilaelaps mercedesae, is shaped by the parasitic life history.</title>
        <authorList>
            <person name="Dong X."/>
            <person name="Armstrong S.D."/>
            <person name="Xia D."/>
            <person name="Makepeace B.L."/>
            <person name="Darby A.C."/>
            <person name="Kadowaki T."/>
        </authorList>
    </citation>
    <scope>NUCLEOTIDE SEQUENCE [LARGE SCALE GENOMIC DNA]</scope>
    <source>
        <strain evidence="7">Wuxi-XJTLU</strain>
    </source>
</reference>
<sequence>MSDNNHMSVLQASIPRGRTRPHLTKAQKKKTELCRNISEAGSCQYEERCLFAHSEDELRLRPTNPRFRKDKCRTFHLEGFCGYGTRCSFQHVNRDELMTELNRMVENFRIWRRCNQQFIGQWRGAVKNIHPMSVNMSSYWSLPGQPSGKSNMTEELWSAGIRKVTNDSRAT</sequence>
<evidence type="ECO:0000256" key="5">
    <source>
        <dbReference type="PROSITE-ProRule" id="PRU00723"/>
    </source>
</evidence>
<organism evidence="7 8">
    <name type="scientific">Tropilaelaps mercedesae</name>
    <dbReference type="NCBI Taxonomy" id="418985"/>
    <lineage>
        <taxon>Eukaryota</taxon>
        <taxon>Metazoa</taxon>
        <taxon>Ecdysozoa</taxon>
        <taxon>Arthropoda</taxon>
        <taxon>Chelicerata</taxon>
        <taxon>Arachnida</taxon>
        <taxon>Acari</taxon>
        <taxon>Parasitiformes</taxon>
        <taxon>Mesostigmata</taxon>
        <taxon>Gamasina</taxon>
        <taxon>Dermanyssoidea</taxon>
        <taxon>Laelapidae</taxon>
        <taxon>Tropilaelaps</taxon>
    </lineage>
</organism>
<dbReference type="PANTHER" id="PTHR12547">
    <property type="entry name" value="CCCH ZINC FINGER/TIS11-RELATED"/>
    <property type="match status" value="1"/>
</dbReference>
<dbReference type="SMART" id="SM00356">
    <property type="entry name" value="ZnF_C3H1"/>
    <property type="match status" value="2"/>
</dbReference>
<gene>
    <name evidence="7" type="ORF">BIW11_08824</name>
</gene>
<dbReference type="STRING" id="418985.A0A1V9XMT6"/>
<name>A0A1V9XMT6_9ACAR</name>
<proteinExistence type="predicted"/>
<keyword evidence="4 5" id="KW-0862">Zinc</keyword>